<feature type="compositionally biased region" description="Low complexity" evidence="1">
    <location>
        <begin position="58"/>
        <end position="67"/>
    </location>
</feature>
<feature type="compositionally biased region" description="Low complexity" evidence="1">
    <location>
        <begin position="84"/>
        <end position="99"/>
    </location>
</feature>
<organism evidence="2 3">
    <name type="scientific">Streptomyces thermocarboxydovorans</name>
    <dbReference type="NCBI Taxonomy" id="59298"/>
    <lineage>
        <taxon>Bacteria</taxon>
        <taxon>Bacillati</taxon>
        <taxon>Actinomycetota</taxon>
        <taxon>Actinomycetes</taxon>
        <taxon>Kitasatosporales</taxon>
        <taxon>Streptomycetaceae</taxon>
        <taxon>Streptomyces</taxon>
    </lineage>
</organism>
<accession>A0ABN1HHV1</accession>
<dbReference type="EMBL" id="BAAAGU010000029">
    <property type="protein sequence ID" value="GAA0650298.1"/>
    <property type="molecule type" value="Genomic_DNA"/>
</dbReference>
<gene>
    <name evidence="2" type="ORF">GCM10009535_30430</name>
</gene>
<name>A0ABN1HHV1_9ACTN</name>
<comment type="caution">
    <text evidence="2">The sequence shown here is derived from an EMBL/GenBank/DDBJ whole genome shotgun (WGS) entry which is preliminary data.</text>
</comment>
<evidence type="ECO:0000256" key="1">
    <source>
        <dbReference type="SAM" id="MobiDB-lite"/>
    </source>
</evidence>
<evidence type="ECO:0000313" key="3">
    <source>
        <dbReference type="Proteomes" id="UP001500724"/>
    </source>
</evidence>
<feature type="region of interest" description="Disordered" evidence="1">
    <location>
        <begin position="16"/>
        <end position="122"/>
    </location>
</feature>
<evidence type="ECO:0000313" key="2">
    <source>
        <dbReference type="EMBL" id="GAA0650298.1"/>
    </source>
</evidence>
<proteinExistence type="predicted"/>
<protein>
    <submittedName>
        <fullName evidence="2">Uncharacterized protein</fullName>
    </submittedName>
</protein>
<keyword evidence="3" id="KW-1185">Reference proteome</keyword>
<feature type="compositionally biased region" description="Basic and acidic residues" evidence="1">
    <location>
        <begin position="68"/>
        <end position="78"/>
    </location>
</feature>
<sequence length="122" mass="12595">MARYPAVTRTLAGLRPQWAPGAGTGRGWGALTGAGRVPLRPPSPTLGFARAGGPPSPQAARLPATRDAAARARTPDRPRRGRPARPQLGRFGCSRSEAGAGDRGGAGSRVVGRGLGAWREPR</sequence>
<reference evidence="2 3" key="1">
    <citation type="journal article" date="2019" name="Int. J. Syst. Evol. Microbiol.">
        <title>The Global Catalogue of Microorganisms (GCM) 10K type strain sequencing project: providing services to taxonomists for standard genome sequencing and annotation.</title>
        <authorList>
            <consortium name="The Broad Institute Genomics Platform"/>
            <consortium name="The Broad Institute Genome Sequencing Center for Infectious Disease"/>
            <person name="Wu L."/>
            <person name="Ma J."/>
        </authorList>
    </citation>
    <scope>NUCLEOTIDE SEQUENCE [LARGE SCALE GENOMIC DNA]</scope>
    <source>
        <strain evidence="2 3">JCM 10367</strain>
    </source>
</reference>
<feature type="compositionally biased region" description="Gly residues" evidence="1">
    <location>
        <begin position="22"/>
        <end position="32"/>
    </location>
</feature>
<dbReference type="Proteomes" id="UP001500724">
    <property type="component" value="Unassembled WGS sequence"/>
</dbReference>